<keyword evidence="1" id="KW-0812">Transmembrane</keyword>
<feature type="transmembrane region" description="Helical" evidence="1">
    <location>
        <begin position="26"/>
        <end position="47"/>
    </location>
</feature>
<evidence type="ECO:0008006" key="4">
    <source>
        <dbReference type="Google" id="ProtNLM"/>
    </source>
</evidence>
<dbReference type="EMBL" id="MCIB01000002">
    <property type="protein sequence ID" value="RKD34208.1"/>
    <property type="molecule type" value="Genomic_DNA"/>
</dbReference>
<evidence type="ECO:0000256" key="1">
    <source>
        <dbReference type="SAM" id="Phobius"/>
    </source>
</evidence>
<sequence>MLIEAILSSLIIGKIRKGKLRNIEKVNFRGWYLFIIGFLIEFTSVFVKMKEFSPLVQIIDQYFLYIHGFSYLLIFIGLILNFDKKSMILVFIGTLLNLIVIMANGGKMPVSPNGLKYAGLIDYLQLLKTQAVPTHMLMTEKTKLYILGDIIPLPEFYPFAKVLSIGDIFIAIGIFSFIQSAMISKNMFNKGIKYIRFN</sequence>
<organism evidence="2 3">
    <name type="scientific">Thermohalobacter berrensis</name>
    <dbReference type="NCBI Taxonomy" id="99594"/>
    <lineage>
        <taxon>Bacteria</taxon>
        <taxon>Bacillati</taxon>
        <taxon>Bacillota</taxon>
        <taxon>Tissierellia</taxon>
        <taxon>Tissierellales</taxon>
        <taxon>Thermohalobacteraceae</taxon>
        <taxon>Thermohalobacter</taxon>
    </lineage>
</organism>
<feature type="transmembrane region" description="Helical" evidence="1">
    <location>
        <begin position="87"/>
        <end position="106"/>
    </location>
</feature>
<protein>
    <recommendedName>
        <fullName evidence="4">DUF5317 domain-containing protein</fullName>
    </recommendedName>
</protein>
<proteinExistence type="predicted"/>
<gene>
    <name evidence="2" type="ORF">BET03_07935</name>
</gene>
<dbReference type="AlphaFoldDB" id="A0A419T9R3"/>
<keyword evidence="3" id="KW-1185">Reference proteome</keyword>
<name>A0A419T9R3_9FIRM</name>
<keyword evidence="1" id="KW-0472">Membrane</keyword>
<keyword evidence="1" id="KW-1133">Transmembrane helix</keyword>
<dbReference type="Proteomes" id="UP000284177">
    <property type="component" value="Unassembled WGS sequence"/>
</dbReference>
<dbReference type="InterPro" id="IPR035168">
    <property type="entry name" value="DUF5317"/>
</dbReference>
<dbReference type="Pfam" id="PF17248">
    <property type="entry name" value="DUF5317"/>
    <property type="match status" value="1"/>
</dbReference>
<evidence type="ECO:0000313" key="2">
    <source>
        <dbReference type="EMBL" id="RKD34208.1"/>
    </source>
</evidence>
<accession>A0A419T9R3</accession>
<reference evidence="2 3" key="1">
    <citation type="submission" date="2016-08" db="EMBL/GenBank/DDBJ databases">
        <title>Novel Firmicutes and Novel Genomes.</title>
        <authorList>
            <person name="Poppleton D.I."/>
            <person name="Gribaldo S."/>
        </authorList>
    </citation>
    <scope>NUCLEOTIDE SEQUENCE [LARGE SCALE GENOMIC DNA]</scope>
    <source>
        <strain evidence="2 3">CTT3</strain>
    </source>
</reference>
<dbReference type="RefSeq" id="WP_120167239.1">
    <property type="nucleotide sequence ID" value="NZ_MCIB01000002.1"/>
</dbReference>
<comment type="caution">
    <text evidence="2">The sequence shown here is derived from an EMBL/GenBank/DDBJ whole genome shotgun (WGS) entry which is preliminary data.</text>
</comment>
<feature type="transmembrane region" description="Helical" evidence="1">
    <location>
        <begin position="62"/>
        <end position="80"/>
    </location>
</feature>
<feature type="transmembrane region" description="Helical" evidence="1">
    <location>
        <begin position="162"/>
        <end position="183"/>
    </location>
</feature>
<evidence type="ECO:0000313" key="3">
    <source>
        <dbReference type="Proteomes" id="UP000284177"/>
    </source>
</evidence>
<dbReference type="OrthoDB" id="37447at2"/>